<dbReference type="Gene3D" id="3.40.50.12780">
    <property type="entry name" value="N-terminal domain of ligase-like"/>
    <property type="match status" value="1"/>
</dbReference>
<dbReference type="GO" id="GO:0005524">
    <property type="term" value="F:ATP binding"/>
    <property type="evidence" value="ECO:0007669"/>
    <property type="project" value="UniProtKB-KW"/>
</dbReference>
<dbReference type="Pfam" id="PF00501">
    <property type="entry name" value="AMP-binding"/>
    <property type="match status" value="1"/>
</dbReference>
<dbReference type="InterPro" id="IPR051087">
    <property type="entry name" value="Mitochondrial_ACSM"/>
</dbReference>
<dbReference type="RefSeq" id="WP_144756211.1">
    <property type="nucleotide sequence ID" value="NZ_VMNW02000106.1"/>
</dbReference>
<dbReference type="PANTHER" id="PTHR43605:SF10">
    <property type="entry name" value="ACYL-COA SYNTHETASE MEDIUM CHAIN FAMILY MEMBER 3"/>
    <property type="match status" value="1"/>
</dbReference>
<dbReference type="FunFam" id="3.30.300.30:FF:000005">
    <property type="entry name" value="Acyl-coenzyme A synthetase ACSM5, mitochondrial"/>
    <property type="match status" value="1"/>
</dbReference>
<dbReference type="OrthoDB" id="9803968at2"/>
<dbReference type="Proteomes" id="UP000319769">
    <property type="component" value="Unassembled WGS sequence"/>
</dbReference>
<gene>
    <name evidence="7" type="ORF">FPZ12_039730</name>
</gene>
<keyword evidence="4" id="KW-0067">ATP-binding</keyword>
<evidence type="ECO:0000259" key="6">
    <source>
        <dbReference type="Pfam" id="PF13193"/>
    </source>
</evidence>
<accession>A0A5N0UM43</accession>
<comment type="caution">
    <text evidence="7">The sequence shown here is derived from an EMBL/GenBank/DDBJ whole genome shotgun (WGS) entry which is preliminary data.</text>
</comment>
<dbReference type="GO" id="GO:0006637">
    <property type="term" value="P:acyl-CoA metabolic process"/>
    <property type="evidence" value="ECO:0007669"/>
    <property type="project" value="TreeGrafter"/>
</dbReference>
<evidence type="ECO:0000256" key="2">
    <source>
        <dbReference type="ARBA" id="ARBA00022598"/>
    </source>
</evidence>
<dbReference type="InterPro" id="IPR045851">
    <property type="entry name" value="AMP-bd_C_sf"/>
</dbReference>
<sequence>MSLVDQQSRTDPATRVSELLEIYAGPEASAAGLLCDRHPAEAHAYQVVGRDLSIQRLSYGELRTQSERFAAGLAELGVRPGDRVATLLGKSVEQLVALLGIWRAGAVQVPLFTAFAPPAVAMRLTASRAKVVLVDADQRPKLAREGPPEWRIVVVGGAGEPGDEDFAELMARQDKGFPAARLGGDAPLLHVFTSGTTGKPKALEVPVRALASFHCYMEFGLDVRPEDTFWNAADPGWSYGLYYGILGSFCTGVPSVLLRGGFSAELTFDVLSKLDVTNFAAAPTVYRSLRAAGPTTPRRLRLRAASAAGEPLTPEVNDWAREALGVPVHDHYGQTETGMLVNNHHHPALRRPLRSGSMGASMPGWTTVVLEEDADKRAAPEVAGRIACDVPASPLAWFRGYLDEPEKSREKFSEDKRWYLTGDSGYVDSDGYYRFVSRDDDIILMAGYRIGPFDVESVLVLHPDVGEAAVIAAPDEIRGEVLEAYVVLRDGRSASEELERELQQLVKTKYSAHAYPRRVHFVSELPKTPSGKIKRYVLRQRRRDGAGE</sequence>
<dbReference type="GO" id="GO:0016405">
    <property type="term" value="F:CoA-ligase activity"/>
    <property type="evidence" value="ECO:0007669"/>
    <property type="project" value="UniProtKB-ARBA"/>
</dbReference>
<dbReference type="SUPFAM" id="SSF56801">
    <property type="entry name" value="Acetyl-CoA synthetase-like"/>
    <property type="match status" value="1"/>
</dbReference>
<reference evidence="7" key="1">
    <citation type="submission" date="2019-09" db="EMBL/GenBank/DDBJ databases">
        <authorList>
            <person name="Teo W.F.A."/>
            <person name="Duangmal K."/>
        </authorList>
    </citation>
    <scope>NUCLEOTIDE SEQUENCE [LARGE SCALE GENOMIC DNA]</scope>
    <source>
        <strain evidence="7">K81G1</strain>
    </source>
</reference>
<dbReference type="AlphaFoldDB" id="A0A5N0UM43"/>
<keyword evidence="3" id="KW-0547">Nucleotide-binding</keyword>
<evidence type="ECO:0000256" key="3">
    <source>
        <dbReference type="ARBA" id="ARBA00022741"/>
    </source>
</evidence>
<dbReference type="EMBL" id="VMNW02000106">
    <property type="protein sequence ID" value="KAA9151104.1"/>
    <property type="molecule type" value="Genomic_DNA"/>
</dbReference>
<evidence type="ECO:0000259" key="5">
    <source>
        <dbReference type="Pfam" id="PF00501"/>
    </source>
</evidence>
<feature type="domain" description="AMP-binding enzyme C-terminal" evidence="6">
    <location>
        <begin position="455"/>
        <end position="532"/>
    </location>
</feature>
<protein>
    <submittedName>
        <fullName evidence="7">AMP-binding protein</fullName>
    </submittedName>
</protein>
<dbReference type="InterPro" id="IPR042099">
    <property type="entry name" value="ANL_N_sf"/>
</dbReference>
<dbReference type="GO" id="GO:0015645">
    <property type="term" value="F:fatty acid ligase activity"/>
    <property type="evidence" value="ECO:0007669"/>
    <property type="project" value="TreeGrafter"/>
</dbReference>
<comment type="similarity">
    <text evidence="1">Belongs to the ATP-dependent AMP-binding enzyme family.</text>
</comment>
<evidence type="ECO:0000256" key="1">
    <source>
        <dbReference type="ARBA" id="ARBA00006432"/>
    </source>
</evidence>
<keyword evidence="2" id="KW-0436">Ligase</keyword>
<evidence type="ECO:0000313" key="8">
    <source>
        <dbReference type="Proteomes" id="UP000319769"/>
    </source>
</evidence>
<dbReference type="PANTHER" id="PTHR43605">
    <property type="entry name" value="ACYL-COENZYME A SYNTHETASE"/>
    <property type="match status" value="1"/>
</dbReference>
<dbReference type="Gene3D" id="3.30.300.30">
    <property type="match status" value="1"/>
</dbReference>
<organism evidence="7 8">
    <name type="scientific">Amycolatopsis acidicola</name>
    <dbReference type="NCBI Taxonomy" id="2596893"/>
    <lineage>
        <taxon>Bacteria</taxon>
        <taxon>Bacillati</taxon>
        <taxon>Actinomycetota</taxon>
        <taxon>Actinomycetes</taxon>
        <taxon>Pseudonocardiales</taxon>
        <taxon>Pseudonocardiaceae</taxon>
        <taxon>Amycolatopsis</taxon>
    </lineage>
</organism>
<dbReference type="InterPro" id="IPR000873">
    <property type="entry name" value="AMP-dep_synth/lig_dom"/>
</dbReference>
<dbReference type="GO" id="GO:0004321">
    <property type="term" value="F:fatty-acyl-CoA synthase activity"/>
    <property type="evidence" value="ECO:0007669"/>
    <property type="project" value="TreeGrafter"/>
</dbReference>
<keyword evidence="8" id="KW-1185">Reference proteome</keyword>
<proteinExistence type="inferred from homology"/>
<dbReference type="Pfam" id="PF13193">
    <property type="entry name" value="AMP-binding_C"/>
    <property type="match status" value="1"/>
</dbReference>
<evidence type="ECO:0000313" key="7">
    <source>
        <dbReference type="EMBL" id="KAA9151104.1"/>
    </source>
</evidence>
<name>A0A5N0UM43_9PSEU</name>
<feature type="domain" description="AMP-dependent synthetase/ligase" evidence="5">
    <location>
        <begin position="47"/>
        <end position="401"/>
    </location>
</feature>
<evidence type="ECO:0000256" key="4">
    <source>
        <dbReference type="ARBA" id="ARBA00022840"/>
    </source>
</evidence>
<dbReference type="InterPro" id="IPR025110">
    <property type="entry name" value="AMP-bd_C"/>
</dbReference>
<dbReference type="GO" id="GO:0006633">
    <property type="term" value="P:fatty acid biosynthetic process"/>
    <property type="evidence" value="ECO:0007669"/>
    <property type="project" value="TreeGrafter"/>
</dbReference>